<comment type="caution">
    <text evidence="2">The sequence shown here is derived from an EMBL/GenBank/DDBJ whole genome shotgun (WGS) entry which is preliminary data.</text>
</comment>
<dbReference type="InterPro" id="IPR000182">
    <property type="entry name" value="GNAT_dom"/>
</dbReference>
<proteinExistence type="predicted"/>
<dbReference type="Proteomes" id="UP000319486">
    <property type="component" value="Unassembled WGS sequence"/>
</dbReference>
<organism evidence="2 3">
    <name type="scientific">Rhodanobacter glycinis</name>
    <dbReference type="NCBI Taxonomy" id="582702"/>
    <lineage>
        <taxon>Bacteria</taxon>
        <taxon>Pseudomonadati</taxon>
        <taxon>Pseudomonadota</taxon>
        <taxon>Gammaproteobacteria</taxon>
        <taxon>Lysobacterales</taxon>
        <taxon>Rhodanobacteraceae</taxon>
        <taxon>Rhodanobacter</taxon>
    </lineage>
</organism>
<dbReference type="RefSeq" id="WP_140652884.1">
    <property type="nucleotide sequence ID" value="NZ_RCZO01000006.1"/>
</dbReference>
<dbReference type="SUPFAM" id="SSF55729">
    <property type="entry name" value="Acyl-CoA N-acyltransferases (Nat)"/>
    <property type="match status" value="1"/>
</dbReference>
<sequence>MIRNATHDDIPRIVEMAQKFYEQTQHAKHAPMKKECAAGLAIITMQQGTMLVAEKDGEVVAMLCAFVDHFTFNDEFLMVNELAFWVDESARGSSVAVRLLKEARRVCKAKGVLFFNMAALATSPDVTGRIYKAMGLEPIASIYMQVLS</sequence>
<dbReference type="PROSITE" id="PS51186">
    <property type="entry name" value="GNAT"/>
    <property type="match status" value="1"/>
</dbReference>
<dbReference type="EMBL" id="RCZO01000006">
    <property type="protein sequence ID" value="TPG08323.1"/>
    <property type="molecule type" value="Genomic_DNA"/>
</dbReference>
<dbReference type="Pfam" id="PF00583">
    <property type="entry name" value="Acetyltransf_1"/>
    <property type="match status" value="1"/>
</dbReference>
<keyword evidence="2" id="KW-0808">Transferase</keyword>
<accession>A0A502C686</accession>
<feature type="domain" description="N-acetyltransferase" evidence="1">
    <location>
        <begin position="1"/>
        <end position="148"/>
    </location>
</feature>
<name>A0A502C686_9GAMM</name>
<protein>
    <submittedName>
        <fullName evidence="2">GNAT family N-acetyltransferase</fullName>
    </submittedName>
</protein>
<dbReference type="CDD" id="cd04301">
    <property type="entry name" value="NAT_SF"/>
    <property type="match status" value="1"/>
</dbReference>
<dbReference type="AlphaFoldDB" id="A0A502C686"/>
<keyword evidence="3" id="KW-1185">Reference proteome</keyword>
<dbReference type="GO" id="GO:0016747">
    <property type="term" value="F:acyltransferase activity, transferring groups other than amino-acyl groups"/>
    <property type="evidence" value="ECO:0007669"/>
    <property type="project" value="InterPro"/>
</dbReference>
<dbReference type="InterPro" id="IPR016181">
    <property type="entry name" value="Acyl_CoA_acyltransferase"/>
</dbReference>
<reference evidence="2 3" key="1">
    <citation type="journal article" date="2019" name="Environ. Microbiol.">
        <title>Species interactions and distinct microbial communities in high Arctic permafrost affected cryosols are associated with the CH4 and CO2 gas fluxes.</title>
        <authorList>
            <person name="Altshuler I."/>
            <person name="Hamel J."/>
            <person name="Turney S."/>
            <person name="Magnuson E."/>
            <person name="Levesque R."/>
            <person name="Greer C."/>
            <person name="Whyte L.G."/>
        </authorList>
    </citation>
    <scope>NUCLEOTIDE SEQUENCE [LARGE SCALE GENOMIC DNA]</scope>
    <source>
        <strain evidence="2 3">S13Y</strain>
    </source>
</reference>
<evidence type="ECO:0000259" key="1">
    <source>
        <dbReference type="PROSITE" id="PS51186"/>
    </source>
</evidence>
<evidence type="ECO:0000313" key="3">
    <source>
        <dbReference type="Proteomes" id="UP000319486"/>
    </source>
</evidence>
<gene>
    <name evidence="2" type="ORF">EAH88_11880</name>
</gene>
<evidence type="ECO:0000313" key="2">
    <source>
        <dbReference type="EMBL" id="TPG08323.1"/>
    </source>
</evidence>
<dbReference type="Gene3D" id="3.40.630.30">
    <property type="match status" value="1"/>
</dbReference>